<dbReference type="SFLD" id="SFLDS00003">
    <property type="entry name" value="Haloacid_Dehalogenase"/>
    <property type="match status" value="1"/>
</dbReference>
<dbReference type="EMBL" id="JAUSZT010000002">
    <property type="protein sequence ID" value="MDQ0996070.1"/>
    <property type="molecule type" value="Genomic_DNA"/>
</dbReference>
<dbReference type="InterPro" id="IPR023214">
    <property type="entry name" value="HAD_sf"/>
</dbReference>
<dbReference type="InterPro" id="IPR051540">
    <property type="entry name" value="S-2-haloacid_dehalogenase"/>
</dbReference>
<evidence type="ECO:0000313" key="2">
    <source>
        <dbReference type="EMBL" id="MDQ0996070.1"/>
    </source>
</evidence>
<organism evidence="2 3">
    <name type="scientific">Phyllobacterium ifriqiyense</name>
    <dbReference type="NCBI Taxonomy" id="314238"/>
    <lineage>
        <taxon>Bacteria</taxon>
        <taxon>Pseudomonadati</taxon>
        <taxon>Pseudomonadota</taxon>
        <taxon>Alphaproteobacteria</taxon>
        <taxon>Hyphomicrobiales</taxon>
        <taxon>Phyllobacteriaceae</taxon>
        <taxon>Phyllobacterium</taxon>
    </lineage>
</organism>
<protein>
    <submittedName>
        <fullName evidence="2">FMN phosphatase YigB (HAD superfamily)</fullName>
    </submittedName>
</protein>
<dbReference type="SFLD" id="SFLDG01129">
    <property type="entry name" value="C1.5:_HAD__Beta-PGM__Phosphata"/>
    <property type="match status" value="1"/>
</dbReference>
<keyword evidence="1" id="KW-0378">Hydrolase</keyword>
<dbReference type="SUPFAM" id="SSF56784">
    <property type="entry name" value="HAD-like"/>
    <property type="match status" value="1"/>
</dbReference>
<dbReference type="Proteomes" id="UP001237780">
    <property type="component" value="Unassembled WGS sequence"/>
</dbReference>
<reference evidence="2 3" key="1">
    <citation type="submission" date="2023-07" db="EMBL/GenBank/DDBJ databases">
        <title>Comparative genomics of wheat-associated soil bacteria to identify genetic determinants of phenazine resistance.</title>
        <authorList>
            <person name="Mouncey N."/>
        </authorList>
    </citation>
    <scope>NUCLEOTIDE SEQUENCE [LARGE SCALE GENOMIC DNA]</scope>
    <source>
        <strain evidence="2 3">W4I11</strain>
    </source>
</reference>
<proteinExistence type="predicted"/>
<evidence type="ECO:0000256" key="1">
    <source>
        <dbReference type="ARBA" id="ARBA00022801"/>
    </source>
</evidence>
<keyword evidence="3" id="KW-1185">Reference proteome</keyword>
<dbReference type="Gene3D" id="3.40.50.1000">
    <property type="entry name" value="HAD superfamily/HAD-like"/>
    <property type="match status" value="1"/>
</dbReference>
<gene>
    <name evidence="2" type="ORF">QFZ34_001247</name>
</gene>
<evidence type="ECO:0000313" key="3">
    <source>
        <dbReference type="Proteomes" id="UP001237780"/>
    </source>
</evidence>
<dbReference type="InterPro" id="IPR036412">
    <property type="entry name" value="HAD-like_sf"/>
</dbReference>
<sequence>MPHSMLIATANRREGTVSTQVVCLDADNTLWDTDGVFAVAQLQLLTGIAKALQKNVGAPDRLAYVREVDQELASRHHLGLRYPPRLLIAALCHRLDGSDPATAARTAWSDPTAIPLSDDAVAAIESRYFSDLRSTPKLLPGVPEGLEKMHRAGATLVIVTEGGRQRVQNVLRANNIDGYIDRVIDAPKRKELFIRLKRLFGPAVQVFMIGDQITRDIIPAAAAGIEAIHVEGKFRPIWEIGSDASISHKAATFESAADTVLASA</sequence>
<dbReference type="PANTHER" id="PTHR43316">
    <property type="entry name" value="HYDROLASE, HALOACID DELAHOGENASE-RELATED"/>
    <property type="match status" value="1"/>
</dbReference>
<accession>A0ABU0S7Z2</accession>
<dbReference type="Pfam" id="PF00702">
    <property type="entry name" value="Hydrolase"/>
    <property type="match status" value="1"/>
</dbReference>
<dbReference type="PANTHER" id="PTHR43316:SF8">
    <property type="entry name" value="HAD FAMILY HYDROLASE"/>
    <property type="match status" value="1"/>
</dbReference>
<name>A0ABU0S7Z2_9HYPH</name>
<comment type="caution">
    <text evidence="2">The sequence shown here is derived from an EMBL/GenBank/DDBJ whole genome shotgun (WGS) entry which is preliminary data.</text>
</comment>